<evidence type="ECO:0000256" key="2">
    <source>
        <dbReference type="ARBA" id="ARBA00022741"/>
    </source>
</evidence>
<accession>A0ABW0X7A9</accession>
<evidence type="ECO:0000313" key="6">
    <source>
        <dbReference type="EMBL" id="MFC5666306.1"/>
    </source>
</evidence>
<keyword evidence="7" id="KW-1185">Reference proteome</keyword>
<evidence type="ECO:0000259" key="5">
    <source>
        <dbReference type="PROSITE" id="PS50975"/>
    </source>
</evidence>
<dbReference type="RefSeq" id="WP_380227978.1">
    <property type="nucleotide sequence ID" value="NZ_JBHSOF010000038.1"/>
</dbReference>
<keyword evidence="3 4" id="KW-0067">ATP-binding</keyword>
<keyword evidence="2 4" id="KW-0547">Nucleotide-binding</keyword>
<dbReference type="InterPro" id="IPR011761">
    <property type="entry name" value="ATP-grasp"/>
</dbReference>
<dbReference type="PANTHER" id="PTHR43585:SF2">
    <property type="entry name" value="ATP-GRASP ENZYME FSQD"/>
    <property type="match status" value="1"/>
</dbReference>
<dbReference type="PROSITE" id="PS50975">
    <property type="entry name" value="ATP_GRASP"/>
    <property type="match status" value="1"/>
</dbReference>
<dbReference type="InterPro" id="IPR040570">
    <property type="entry name" value="LAL_C2"/>
</dbReference>
<dbReference type="InterPro" id="IPR005479">
    <property type="entry name" value="CPAse_ATP-bd"/>
</dbReference>
<dbReference type="SUPFAM" id="SSF56059">
    <property type="entry name" value="Glutathione synthetase ATP-binding domain-like"/>
    <property type="match status" value="1"/>
</dbReference>
<feature type="domain" description="ATP-grasp" evidence="5">
    <location>
        <begin position="114"/>
        <end position="313"/>
    </location>
</feature>
<dbReference type="InterPro" id="IPR052032">
    <property type="entry name" value="ATP-dep_AA_Ligase"/>
</dbReference>
<dbReference type="Gene3D" id="3.40.50.20">
    <property type="match status" value="1"/>
</dbReference>
<dbReference type="EMBL" id="JBHSOF010000038">
    <property type="protein sequence ID" value="MFC5666306.1"/>
    <property type="molecule type" value="Genomic_DNA"/>
</dbReference>
<gene>
    <name evidence="6" type="ORF">ACFP3U_25455</name>
</gene>
<dbReference type="Pfam" id="PF13535">
    <property type="entry name" value="ATP-grasp_4"/>
    <property type="match status" value="1"/>
</dbReference>
<evidence type="ECO:0000256" key="1">
    <source>
        <dbReference type="ARBA" id="ARBA00022598"/>
    </source>
</evidence>
<evidence type="ECO:0000256" key="4">
    <source>
        <dbReference type="PROSITE-ProRule" id="PRU00409"/>
    </source>
</evidence>
<sequence>MTRHLAFVEANTTGTGMIALHTARDLGLVPVFLTSDSARYLGLEETGAEVVDCDTNRPAAVTAALGALPAGSLAGVTTTSEFYVPAVAEAAAELGLPGNPPDVVRRCRDKGQVRVALQAAGMPQPRFAVVRTEEDLDEALTRVGLPCVAKPVDDSGSQLVRWCGTRDEAREHAALVMAVRTNVRGQPAAGSVLLEEFLDAPEYSVELFSVDGVHHCVGITRKTVTGIPYFVETRHVYPAPLGEAAEAALRKAASDALDILGVRLGPTHVEIRLTSQGPALIELNPRLAGGMIPELVRLAHGVDLLGQQLHAALGHDVDLQPTRADSAGVAFLLPQRSGVLRRVTGAEDATRLERVARVTVTGRPGKEVRPARNAYDRLGSVIAQGCGTAEVDAVLDKALGILGLELEDLVPSSGLARRDGEEGTRR</sequence>
<organism evidence="6 7">
    <name type="scientific">Kitasatospora misakiensis</name>
    <dbReference type="NCBI Taxonomy" id="67330"/>
    <lineage>
        <taxon>Bacteria</taxon>
        <taxon>Bacillati</taxon>
        <taxon>Actinomycetota</taxon>
        <taxon>Actinomycetes</taxon>
        <taxon>Kitasatosporales</taxon>
        <taxon>Streptomycetaceae</taxon>
        <taxon>Kitasatospora</taxon>
    </lineage>
</organism>
<dbReference type="Proteomes" id="UP001595975">
    <property type="component" value="Unassembled WGS sequence"/>
</dbReference>
<evidence type="ECO:0000313" key="7">
    <source>
        <dbReference type="Proteomes" id="UP001595975"/>
    </source>
</evidence>
<evidence type="ECO:0000256" key="3">
    <source>
        <dbReference type="ARBA" id="ARBA00022840"/>
    </source>
</evidence>
<dbReference type="Pfam" id="PF18603">
    <property type="entry name" value="LAL_C2"/>
    <property type="match status" value="1"/>
</dbReference>
<reference evidence="7" key="1">
    <citation type="journal article" date="2019" name="Int. J. Syst. Evol. Microbiol.">
        <title>The Global Catalogue of Microorganisms (GCM) 10K type strain sequencing project: providing services to taxonomists for standard genome sequencing and annotation.</title>
        <authorList>
            <consortium name="The Broad Institute Genomics Platform"/>
            <consortium name="The Broad Institute Genome Sequencing Center for Infectious Disease"/>
            <person name="Wu L."/>
            <person name="Ma J."/>
        </authorList>
    </citation>
    <scope>NUCLEOTIDE SEQUENCE [LARGE SCALE GENOMIC DNA]</scope>
    <source>
        <strain evidence="7">CGMCC 4.1437</strain>
    </source>
</reference>
<protein>
    <submittedName>
        <fullName evidence="6">ATP-grasp domain-containing protein</fullName>
    </submittedName>
</protein>
<dbReference type="PANTHER" id="PTHR43585">
    <property type="entry name" value="FUMIPYRROLE BIOSYNTHESIS PROTEIN C"/>
    <property type="match status" value="1"/>
</dbReference>
<dbReference type="Gene3D" id="3.30.470.20">
    <property type="entry name" value="ATP-grasp fold, B domain"/>
    <property type="match status" value="1"/>
</dbReference>
<name>A0ABW0X7A9_9ACTN</name>
<comment type="caution">
    <text evidence="6">The sequence shown here is derived from an EMBL/GenBank/DDBJ whole genome shotgun (WGS) entry which is preliminary data.</text>
</comment>
<dbReference type="PROSITE" id="PS00867">
    <property type="entry name" value="CPSASE_2"/>
    <property type="match status" value="1"/>
</dbReference>
<proteinExistence type="predicted"/>
<keyword evidence="1" id="KW-0436">Ligase</keyword>